<feature type="domain" description="UspA" evidence="2">
    <location>
        <begin position="2"/>
        <end position="129"/>
    </location>
</feature>
<dbReference type="EMBL" id="WWEQ01000002">
    <property type="protein sequence ID" value="MYM18533.1"/>
    <property type="molecule type" value="Genomic_DNA"/>
</dbReference>
<dbReference type="AlphaFoldDB" id="A0A6N9H3N6"/>
<dbReference type="PANTHER" id="PTHR46268:SF15">
    <property type="entry name" value="UNIVERSAL STRESS PROTEIN HP_0031"/>
    <property type="match status" value="1"/>
</dbReference>
<dbReference type="InterPro" id="IPR006016">
    <property type="entry name" value="UspA"/>
</dbReference>
<dbReference type="SUPFAM" id="SSF52402">
    <property type="entry name" value="Adenine nucleotide alpha hydrolases-like"/>
    <property type="match status" value="1"/>
</dbReference>
<comment type="similarity">
    <text evidence="1">Belongs to the universal stress protein A family.</text>
</comment>
<evidence type="ECO:0000313" key="3">
    <source>
        <dbReference type="EMBL" id="MYM18533.1"/>
    </source>
</evidence>
<dbReference type="Pfam" id="PF00582">
    <property type="entry name" value="Usp"/>
    <property type="match status" value="1"/>
</dbReference>
<dbReference type="Gene3D" id="3.40.50.620">
    <property type="entry name" value="HUPs"/>
    <property type="match status" value="1"/>
</dbReference>
<reference evidence="3 4" key="1">
    <citation type="submission" date="2020-01" db="EMBL/GenBank/DDBJ databases">
        <authorList>
            <person name="Deng T."/>
        </authorList>
    </citation>
    <scope>NUCLEOTIDE SEQUENCE [LARGE SCALE GENOMIC DNA]</scope>
    <source>
        <strain evidence="3 4">5221</strain>
    </source>
</reference>
<organism evidence="3 4">
    <name type="scientific">Brevibacterium rongguiense</name>
    <dbReference type="NCBI Taxonomy" id="2695267"/>
    <lineage>
        <taxon>Bacteria</taxon>
        <taxon>Bacillati</taxon>
        <taxon>Actinomycetota</taxon>
        <taxon>Actinomycetes</taxon>
        <taxon>Micrococcales</taxon>
        <taxon>Brevibacteriaceae</taxon>
        <taxon>Brevibacterium</taxon>
    </lineage>
</organism>
<dbReference type="Proteomes" id="UP000469215">
    <property type="component" value="Unassembled WGS sequence"/>
</dbReference>
<comment type="caution">
    <text evidence="3">The sequence shown here is derived from an EMBL/GenBank/DDBJ whole genome shotgun (WGS) entry which is preliminary data.</text>
</comment>
<dbReference type="PANTHER" id="PTHR46268">
    <property type="entry name" value="STRESS RESPONSE PROTEIN NHAX"/>
    <property type="match status" value="1"/>
</dbReference>
<evidence type="ECO:0000313" key="4">
    <source>
        <dbReference type="Proteomes" id="UP000469215"/>
    </source>
</evidence>
<evidence type="ECO:0000256" key="1">
    <source>
        <dbReference type="ARBA" id="ARBA00008791"/>
    </source>
</evidence>
<proteinExistence type="inferred from homology"/>
<dbReference type="RefSeq" id="WP_160951998.1">
    <property type="nucleotide sequence ID" value="NZ_WWEQ01000002.1"/>
</dbReference>
<accession>A0A6N9H3N6</accession>
<protein>
    <submittedName>
        <fullName evidence="3">Universal stress protein</fullName>
    </submittedName>
</protein>
<keyword evidence="4" id="KW-1185">Reference proteome</keyword>
<dbReference type="InterPro" id="IPR014729">
    <property type="entry name" value="Rossmann-like_a/b/a_fold"/>
</dbReference>
<dbReference type="CDD" id="cd00293">
    <property type="entry name" value="USP-like"/>
    <property type="match status" value="1"/>
</dbReference>
<name>A0A6N9H3N6_9MICO</name>
<gene>
    <name evidence="3" type="ORF">GSY69_00700</name>
</gene>
<evidence type="ECO:0000259" key="2">
    <source>
        <dbReference type="Pfam" id="PF00582"/>
    </source>
</evidence>
<sequence length="130" mass="14029">MTVLVGFTPKPEGYAALDFAIEQARAFDEPLIVINTGIGEQAEEKGVATPSQLEEADRRLRASGVGYELKQFIRGNDPVDELLALAESDPQIRLIAIGGRRRSAVGKRIMGSKAQRIILESAIPVVSVKA</sequence>